<feature type="domain" description="C-type lectin" evidence="1">
    <location>
        <begin position="299"/>
        <end position="404"/>
    </location>
</feature>
<evidence type="ECO:0000313" key="3">
    <source>
        <dbReference type="WBParaSite" id="ACRNAN_Path_917.g3528.t1"/>
    </source>
</evidence>
<dbReference type="Pfam" id="PF00059">
    <property type="entry name" value="Lectin_C"/>
    <property type="match status" value="2"/>
</dbReference>
<dbReference type="SUPFAM" id="SSF56436">
    <property type="entry name" value="C-type lectin-like"/>
    <property type="match status" value="2"/>
</dbReference>
<name>A0A914CD91_9BILA</name>
<dbReference type="InterPro" id="IPR001304">
    <property type="entry name" value="C-type_lectin-like"/>
</dbReference>
<dbReference type="Gene3D" id="3.10.100.10">
    <property type="entry name" value="Mannose-Binding Protein A, subunit A"/>
    <property type="match status" value="2"/>
</dbReference>
<accession>A0A914CD91</accession>
<dbReference type="InterPro" id="IPR016186">
    <property type="entry name" value="C-type_lectin-like/link_sf"/>
</dbReference>
<dbReference type="CDD" id="cd00037">
    <property type="entry name" value="CLECT"/>
    <property type="match status" value="1"/>
</dbReference>
<dbReference type="InterPro" id="IPR016187">
    <property type="entry name" value="CTDL_fold"/>
</dbReference>
<reference evidence="3" key="1">
    <citation type="submission" date="2022-11" db="UniProtKB">
        <authorList>
            <consortium name="WormBaseParasite"/>
        </authorList>
    </citation>
    <scope>IDENTIFICATION</scope>
</reference>
<keyword evidence="2" id="KW-1185">Reference proteome</keyword>
<protein>
    <submittedName>
        <fullName evidence="3">C-type lectin domain-containing protein</fullName>
    </submittedName>
</protein>
<proteinExistence type="predicted"/>
<evidence type="ECO:0000313" key="2">
    <source>
        <dbReference type="Proteomes" id="UP000887540"/>
    </source>
</evidence>
<dbReference type="WBParaSite" id="ACRNAN_Path_917.g3528.t1">
    <property type="protein sequence ID" value="ACRNAN_Path_917.g3528.t1"/>
    <property type="gene ID" value="ACRNAN_Path_917.g3528"/>
</dbReference>
<dbReference type="Proteomes" id="UP000887540">
    <property type="component" value="Unplaced"/>
</dbReference>
<feature type="domain" description="C-type lectin" evidence="1">
    <location>
        <begin position="191"/>
        <end position="255"/>
    </location>
</feature>
<sequence>MVRIFKEIQGTFNIDVEGNSLPPSPIPEFRNLDLKSPIPVWKSNIVATFSREAANVIAKNEVVKQYYSYLENIQCPVQYLWATLAGNPKYIRMPGGFNAEKFNKRIKSDWPTSYDFGKFANKGSSISDPFPLHNYYIASYQVWHQRRIMKKNNNEPKPRWKIPGSCKGEIDQIEERCIFGIGLADFPFNHTDFWVGGTTNFLGGMWSWTDFTSFTYKNWAAGQPNNSLGYCLVQRVADGMWTSVDCTQQKPFICAFPPVQDQACTCPTAAPCASSQPTTQTSQNPCPNSNWYYAESFKKCYYYSADILSWNDSYTTCQNLSNNSSLVIIKSNEENNFVFNYILGQNPSAEWTWIGLRLVNGNYTWVDGSPLTYANWYSDDPQNIGCIHVDTYDPYTGYWIDDYCYNDDGITYICEHRL</sequence>
<dbReference type="SMART" id="SM00034">
    <property type="entry name" value="CLECT"/>
    <property type="match status" value="2"/>
</dbReference>
<dbReference type="PROSITE" id="PS50041">
    <property type="entry name" value="C_TYPE_LECTIN_2"/>
    <property type="match status" value="2"/>
</dbReference>
<dbReference type="PANTHER" id="PTHR22803">
    <property type="entry name" value="MANNOSE, PHOSPHOLIPASE, LECTIN RECEPTOR RELATED"/>
    <property type="match status" value="1"/>
</dbReference>
<dbReference type="InterPro" id="IPR050111">
    <property type="entry name" value="C-type_lectin/snaclec_domain"/>
</dbReference>
<evidence type="ECO:0000259" key="1">
    <source>
        <dbReference type="PROSITE" id="PS50041"/>
    </source>
</evidence>
<organism evidence="2 3">
    <name type="scientific">Acrobeloides nanus</name>
    <dbReference type="NCBI Taxonomy" id="290746"/>
    <lineage>
        <taxon>Eukaryota</taxon>
        <taxon>Metazoa</taxon>
        <taxon>Ecdysozoa</taxon>
        <taxon>Nematoda</taxon>
        <taxon>Chromadorea</taxon>
        <taxon>Rhabditida</taxon>
        <taxon>Tylenchina</taxon>
        <taxon>Cephalobomorpha</taxon>
        <taxon>Cephaloboidea</taxon>
        <taxon>Cephalobidae</taxon>
        <taxon>Acrobeloides</taxon>
    </lineage>
</organism>
<dbReference type="AlphaFoldDB" id="A0A914CD91"/>